<dbReference type="InterPro" id="IPR003726">
    <property type="entry name" value="HCY_dom"/>
</dbReference>
<dbReference type="SUPFAM" id="SSF82282">
    <property type="entry name" value="Homocysteine S-methyltransferase"/>
    <property type="match status" value="1"/>
</dbReference>
<feature type="binding site" evidence="19">
    <location>
        <position position="310"/>
    </location>
    <ligand>
        <name>Zn(2+)</name>
        <dbReference type="ChEBI" id="CHEBI:29105"/>
    </ligand>
</feature>
<dbReference type="EMBL" id="LR134405">
    <property type="protein sequence ID" value="VEH68389.1"/>
    <property type="molecule type" value="Genomic_DNA"/>
</dbReference>
<evidence type="ECO:0000256" key="6">
    <source>
        <dbReference type="ARBA" id="ARBA00012032"/>
    </source>
</evidence>
<keyword evidence="13 19" id="KW-0479">Metal-binding</keyword>
<evidence type="ECO:0000259" key="20">
    <source>
        <dbReference type="PROSITE" id="PS50970"/>
    </source>
</evidence>
<dbReference type="Pfam" id="PF02574">
    <property type="entry name" value="S-methyl_trans"/>
    <property type="match status" value="1"/>
</dbReference>
<dbReference type="AlphaFoldDB" id="A0A448MTG8"/>
<keyword evidence="16" id="KW-0170">Cobalt</keyword>
<evidence type="ECO:0000256" key="18">
    <source>
        <dbReference type="ARBA" id="ARBA00031040"/>
    </source>
</evidence>
<accession>A0A448MTG8</accession>
<dbReference type="GO" id="GO:0032259">
    <property type="term" value="P:methylation"/>
    <property type="evidence" value="ECO:0007669"/>
    <property type="project" value="UniProtKB-KW"/>
</dbReference>
<dbReference type="GO" id="GO:0008705">
    <property type="term" value="F:methionine synthase activity"/>
    <property type="evidence" value="ECO:0007669"/>
    <property type="project" value="UniProtKB-EC"/>
</dbReference>
<evidence type="ECO:0000256" key="1">
    <source>
        <dbReference type="ARBA" id="ARBA00001700"/>
    </source>
</evidence>
<dbReference type="GO" id="GO:0050667">
    <property type="term" value="P:homocysteine metabolic process"/>
    <property type="evidence" value="ECO:0007669"/>
    <property type="project" value="TreeGrafter"/>
</dbReference>
<evidence type="ECO:0000256" key="17">
    <source>
        <dbReference type="ARBA" id="ARBA00025552"/>
    </source>
</evidence>
<dbReference type="InterPro" id="IPR050554">
    <property type="entry name" value="Met_Synthase/Corrinoid"/>
</dbReference>
<evidence type="ECO:0000313" key="22">
    <source>
        <dbReference type="Proteomes" id="UP000278733"/>
    </source>
</evidence>
<keyword evidence="14 19" id="KW-0862">Zinc</keyword>
<dbReference type="EC" id="2.1.1.13" evidence="6"/>
<protein>
    <recommendedName>
        <fullName evidence="7">Methionine synthase</fullName>
        <ecNumber evidence="6">2.1.1.13</ecNumber>
    </recommendedName>
    <alternativeName>
        <fullName evidence="18">5-methyltetrahydrofolate--homocysteine methyltransferase</fullName>
    </alternativeName>
</protein>
<evidence type="ECO:0000256" key="10">
    <source>
        <dbReference type="ARBA" id="ARBA00022628"/>
    </source>
</evidence>
<dbReference type="GO" id="GO:0046872">
    <property type="term" value="F:metal ion binding"/>
    <property type="evidence" value="ECO:0007669"/>
    <property type="project" value="UniProtKB-KW"/>
</dbReference>
<comment type="cofactor">
    <cofactor evidence="2 19">
        <name>Zn(2+)</name>
        <dbReference type="ChEBI" id="CHEBI:29105"/>
    </cofactor>
</comment>
<evidence type="ECO:0000256" key="14">
    <source>
        <dbReference type="ARBA" id="ARBA00022833"/>
    </source>
</evidence>
<reference evidence="21 22" key="1">
    <citation type="submission" date="2018-12" db="EMBL/GenBank/DDBJ databases">
        <authorList>
            <consortium name="Pathogen Informatics"/>
        </authorList>
    </citation>
    <scope>NUCLEOTIDE SEQUENCE [LARGE SCALE GENOMIC DNA]</scope>
    <source>
        <strain evidence="21 22">NCTC8284</strain>
    </source>
</reference>
<keyword evidence="11 19" id="KW-0808">Transferase</keyword>
<evidence type="ECO:0000256" key="12">
    <source>
        <dbReference type="ARBA" id="ARBA00022691"/>
    </source>
</evidence>
<evidence type="ECO:0000256" key="16">
    <source>
        <dbReference type="ARBA" id="ARBA00023285"/>
    </source>
</evidence>
<keyword evidence="9" id="KW-0028">Amino-acid biosynthesis</keyword>
<sequence>MQKTALNQFKNALSQRILILDGAMGTMIQQYKLTEADFRSERFKNSPIDLRGNNDLLTLTQPLLISAIHEKYLEAGADIIETNTFSSTTIAQADYDLQAVAYELNVAGARLARLAADKYSTPEKPRFVAGILGPTNRTASISPNVNDPSFRNITFMELVDAYAEATRGLIEGGADIIMIETIFDTLNAKAAIFAIETVFEDLGVDLPIMISGTITDASGRTLSGQTTEAFYNSLRHAKPLSFGLNCALGPKELRPYVEVMSKISESYVSVHPNAGLPNAFGGYDLGADEMAEHIKAWAESGLVNIVGGCCGTTPEHIKAFADAVANIPPRPLPDIKTAMRLSGLEPLNIDDNSLFVNVGERNNVTGSAKFKN</sequence>
<comment type="pathway">
    <text evidence="4">Amino-acid biosynthesis; L-methionine biosynthesis via de novo pathway; L-methionine from L-homocysteine (MetH route): step 1/1.</text>
</comment>
<evidence type="ECO:0000256" key="13">
    <source>
        <dbReference type="ARBA" id="ARBA00022723"/>
    </source>
</evidence>
<evidence type="ECO:0000256" key="7">
    <source>
        <dbReference type="ARBA" id="ARBA00013998"/>
    </source>
</evidence>
<comment type="similarity">
    <text evidence="5">Belongs to the vitamin-B12 dependent methionine synthase family.</text>
</comment>
<name>A0A448MTG8_9PAST</name>
<evidence type="ECO:0000256" key="2">
    <source>
        <dbReference type="ARBA" id="ARBA00001947"/>
    </source>
</evidence>
<dbReference type="Proteomes" id="UP000278733">
    <property type="component" value="Chromosome"/>
</dbReference>
<keyword evidence="15" id="KW-0486">Methionine biosynthesis</keyword>
<evidence type="ECO:0000256" key="3">
    <source>
        <dbReference type="ARBA" id="ARBA00001956"/>
    </source>
</evidence>
<dbReference type="GO" id="GO:0005829">
    <property type="term" value="C:cytosol"/>
    <property type="evidence" value="ECO:0007669"/>
    <property type="project" value="TreeGrafter"/>
</dbReference>
<evidence type="ECO:0000256" key="9">
    <source>
        <dbReference type="ARBA" id="ARBA00022605"/>
    </source>
</evidence>
<dbReference type="InterPro" id="IPR011005">
    <property type="entry name" value="Dihydropteroate_synth-like_sf"/>
</dbReference>
<evidence type="ECO:0000256" key="5">
    <source>
        <dbReference type="ARBA" id="ARBA00010398"/>
    </source>
</evidence>
<dbReference type="InterPro" id="IPR036589">
    <property type="entry name" value="HCY_dom_sf"/>
</dbReference>
<keyword evidence="12" id="KW-0949">S-adenosyl-L-methionine</keyword>
<dbReference type="KEGG" id="rpne:NCTC8284_03622"/>
<dbReference type="GO" id="GO:0046653">
    <property type="term" value="P:tetrahydrofolate metabolic process"/>
    <property type="evidence" value="ECO:0007669"/>
    <property type="project" value="TreeGrafter"/>
</dbReference>
<comment type="catalytic activity">
    <reaction evidence="1">
        <text>(6S)-5-methyl-5,6,7,8-tetrahydrofolate + L-homocysteine = (6S)-5,6,7,8-tetrahydrofolate + L-methionine</text>
        <dbReference type="Rhea" id="RHEA:11172"/>
        <dbReference type="ChEBI" id="CHEBI:18608"/>
        <dbReference type="ChEBI" id="CHEBI:57453"/>
        <dbReference type="ChEBI" id="CHEBI:57844"/>
        <dbReference type="ChEBI" id="CHEBI:58199"/>
        <dbReference type="EC" id="2.1.1.13"/>
    </reaction>
</comment>
<dbReference type="PANTHER" id="PTHR45833">
    <property type="entry name" value="METHIONINE SYNTHASE"/>
    <property type="match status" value="1"/>
</dbReference>
<dbReference type="FunFam" id="3.20.20.330:FF:000001">
    <property type="entry name" value="Methionine synthase"/>
    <property type="match status" value="1"/>
</dbReference>
<dbReference type="Gene3D" id="3.20.20.20">
    <property type="entry name" value="Dihydropteroate synthase-like"/>
    <property type="match status" value="1"/>
</dbReference>
<feature type="binding site" evidence="19">
    <location>
        <position position="246"/>
    </location>
    <ligand>
        <name>Zn(2+)</name>
        <dbReference type="ChEBI" id="CHEBI:29105"/>
    </ligand>
</feature>
<keyword evidence="8 19" id="KW-0489">Methyltransferase</keyword>
<dbReference type="PROSITE" id="PS50970">
    <property type="entry name" value="HCY"/>
    <property type="match status" value="1"/>
</dbReference>
<dbReference type="GO" id="GO:0031419">
    <property type="term" value="F:cobalamin binding"/>
    <property type="evidence" value="ECO:0007669"/>
    <property type="project" value="UniProtKB-KW"/>
</dbReference>
<comment type="function">
    <text evidence="17">Catalyzes the transfer of a methyl group from methyl-cobalamin to homocysteine, yielding enzyme-bound cob(I)alamin and methionine. Subsequently, remethylates the cofactor using methyltetrahydrofolate.</text>
</comment>
<evidence type="ECO:0000256" key="15">
    <source>
        <dbReference type="ARBA" id="ARBA00023167"/>
    </source>
</evidence>
<comment type="cofactor">
    <cofactor evidence="3">
        <name>methylcob(III)alamin</name>
        <dbReference type="ChEBI" id="CHEBI:28115"/>
    </cofactor>
</comment>
<dbReference type="Gene3D" id="3.20.20.330">
    <property type="entry name" value="Homocysteine-binding-like domain"/>
    <property type="match status" value="1"/>
</dbReference>
<organism evidence="21 22">
    <name type="scientific">Rodentibacter pneumotropicus</name>
    <dbReference type="NCBI Taxonomy" id="758"/>
    <lineage>
        <taxon>Bacteria</taxon>
        <taxon>Pseudomonadati</taxon>
        <taxon>Pseudomonadota</taxon>
        <taxon>Gammaproteobacteria</taxon>
        <taxon>Pasteurellales</taxon>
        <taxon>Pasteurellaceae</taxon>
        <taxon>Rodentibacter</taxon>
    </lineage>
</organism>
<proteinExistence type="inferred from homology"/>
<gene>
    <name evidence="21" type="primary">metH_1</name>
    <name evidence="21" type="ORF">NCTC8284_03622</name>
</gene>
<feature type="domain" description="Hcy-binding" evidence="20">
    <location>
        <begin position="6"/>
        <end position="324"/>
    </location>
</feature>
<evidence type="ECO:0000256" key="8">
    <source>
        <dbReference type="ARBA" id="ARBA00022603"/>
    </source>
</evidence>
<evidence type="ECO:0000256" key="4">
    <source>
        <dbReference type="ARBA" id="ARBA00005178"/>
    </source>
</evidence>
<keyword evidence="10" id="KW-0846">Cobalamin</keyword>
<evidence type="ECO:0000256" key="11">
    <source>
        <dbReference type="ARBA" id="ARBA00022679"/>
    </source>
</evidence>
<feature type="binding site" evidence="19">
    <location>
        <position position="309"/>
    </location>
    <ligand>
        <name>Zn(2+)</name>
        <dbReference type="ChEBI" id="CHEBI:29105"/>
    </ligand>
</feature>
<evidence type="ECO:0000256" key="19">
    <source>
        <dbReference type="PROSITE-ProRule" id="PRU00333"/>
    </source>
</evidence>
<evidence type="ECO:0000313" key="21">
    <source>
        <dbReference type="EMBL" id="VEH68389.1"/>
    </source>
</evidence>
<dbReference type="PANTHER" id="PTHR45833:SF1">
    <property type="entry name" value="METHIONINE SYNTHASE"/>
    <property type="match status" value="1"/>
</dbReference>